<evidence type="ECO:0000313" key="11">
    <source>
        <dbReference type="Proteomes" id="UP000315377"/>
    </source>
</evidence>
<evidence type="ECO:0000313" key="10">
    <source>
        <dbReference type="EMBL" id="QDM42131.1"/>
    </source>
</evidence>
<evidence type="ECO:0000256" key="1">
    <source>
        <dbReference type="ARBA" id="ARBA00001957"/>
    </source>
</evidence>
<dbReference type="Pfam" id="PF13193">
    <property type="entry name" value="AMP-binding_C"/>
    <property type="match status" value="2"/>
</dbReference>
<dbReference type="InterPro" id="IPR045851">
    <property type="entry name" value="AMP-bd_C_sf"/>
</dbReference>
<dbReference type="Gene3D" id="1.10.1200.10">
    <property type="entry name" value="ACP-like"/>
    <property type="match status" value="2"/>
</dbReference>
<feature type="domain" description="Carrier" evidence="9">
    <location>
        <begin position="543"/>
        <end position="618"/>
    </location>
</feature>
<dbReference type="NCBIfam" id="TIGR01733">
    <property type="entry name" value="AA-adenyl-dom"/>
    <property type="match status" value="2"/>
</dbReference>
<dbReference type="Pfam" id="PF00668">
    <property type="entry name" value="Condensation"/>
    <property type="match status" value="2"/>
</dbReference>
<dbReference type="FunFam" id="3.40.50.12780:FF:000012">
    <property type="entry name" value="Non-ribosomal peptide synthetase"/>
    <property type="match status" value="1"/>
</dbReference>
<dbReference type="Pfam" id="PF00501">
    <property type="entry name" value="AMP-binding"/>
    <property type="match status" value="2"/>
</dbReference>
<dbReference type="InterPro" id="IPR009081">
    <property type="entry name" value="PP-bd_ACP"/>
</dbReference>
<evidence type="ECO:0000256" key="4">
    <source>
        <dbReference type="ARBA" id="ARBA00022553"/>
    </source>
</evidence>
<dbReference type="CDD" id="cd12117">
    <property type="entry name" value="A_NRPS_Srf_like"/>
    <property type="match status" value="1"/>
</dbReference>
<dbReference type="InterPro" id="IPR036736">
    <property type="entry name" value="ACP-like_sf"/>
</dbReference>
<dbReference type="FunFam" id="3.30.300.30:FF:000010">
    <property type="entry name" value="Enterobactin synthetase component F"/>
    <property type="match status" value="1"/>
</dbReference>
<dbReference type="PANTHER" id="PTHR45527">
    <property type="entry name" value="NONRIBOSOMAL PEPTIDE SYNTHETASE"/>
    <property type="match status" value="1"/>
</dbReference>
<evidence type="ECO:0000259" key="9">
    <source>
        <dbReference type="PROSITE" id="PS50075"/>
    </source>
</evidence>
<comment type="cofactor">
    <cofactor evidence="1">
        <name>pantetheine 4'-phosphate</name>
        <dbReference type="ChEBI" id="CHEBI:47942"/>
    </cofactor>
</comment>
<dbReference type="EMBL" id="CP041405">
    <property type="protein sequence ID" value="QDM42131.1"/>
    <property type="molecule type" value="Genomic_DNA"/>
</dbReference>
<dbReference type="PROSITE" id="PS00455">
    <property type="entry name" value="AMP_BINDING"/>
    <property type="match status" value="2"/>
</dbReference>
<evidence type="ECO:0000256" key="8">
    <source>
        <dbReference type="ARBA" id="ARBA00023268"/>
    </source>
</evidence>
<dbReference type="GO" id="GO:0016874">
    <property type="term" value="F:ligase activity"/>
    <property type="evidence" value="ECO:0007669"/>
    <property type="project" value="UniProtKB-KW"/>
</dbReference>
<evidence type="ECO:0000256" key="6">
    <source>
        <dbReference type="ARBA" id="ARBA00022737"/>
    </source>
</evidence>
<keyword evidence="8" id="KW-0511">Multifunctional enzyme</keyword>
<dbReference type="SUPFAM" id="SSF52777">
    <property type="entry name" value="CoA-dependent acyltransferases"/>
    <property type="match status" value="4"/>
</dbReference>
<dbReference type="Gene3D" id="3.30.300.30">
    <property type="match status" value="2"/>
</dbReference>
<dbReference type="InterPro" id="IPR020845">
    <property type="entry name" value="AMP-binding_CS"/>
</dbReference>
<reference evidence="10 11" key="1">
    <citation type="submission" date="2019-07" db="EMBL/GenBank/DDBJ databases">
        <title>Paenibacillus thiaminolyticus NRRL B-4156.</title>
        <authorList>
            <person name="Hehnly C."/>
            <person name="Zhang L."/>
        </authorList>
    </citation>
    <scope>NUCLEOTIDE SEQUENCE [LARGE SCALE GENOMIC DNA]</scope>
    <source>
        <strain evidence="10 11">NRRL B-4156</strain>
    </source>
</reference>
<keyword evidence="5" id="KW-0436">Ligase</keyword>
<dbReference type="InterPro" id="IPR020806">
    <property type="entry name" value="PKS_PP-bd"/>
</dbReference>
<proteinExistence type="inferred from homology"/>
<dbReference type="CDD" id="cd05930">
    <property type="entry name" value="A_NRPS"/>
    <property type="match status" value="1"/>
</dbReference>
<comment type="similarity">
    <text evidence="2">Belongs to the ATP-dependent AMP-binding enzyme family.</text>
</comment>
<dbReference type="Gene3D" id="3.40.50.12780">
    <property type="entry name" value="N-terminal domain of ligase-like"/>
    <property type="match status" value="1"/>
</dbReference>
<sequence>MSPLTICGSLRRMRKNYCWSCGAAIRRRRMKRDAEIMSKQDSITALFEEQVELHPDAAALVYKDARLTYRELNTRANKLANYLKKSGVKPDMRVGLYMDRSFEMIIGMLSILKAGGTYVPLDTAYPDRRLLYMLHDASITIVLTQESYFSRLPDGVKPVCPDLDHAQINDESDANLGESASPEDVAYLMYTSGSTGNPKGVLIPHRGVIRLTKNISYAELTPQDTMLQFASVSFDAATFEIWGSLLNGATLVIYPFNGLSLDELGQVLRDYQISTLVLTSAVFHQMIDFRIEDFKGVRQLLVGGDSVSPKHAQLALDVLEDTLLINGYGPTESTTFACCYTVKKKSAIQHSVPIGRPINDTEVYILNDKQKPVPIGLLGELYVGGKGLALGYLNRPEITQDKFIKHPFNTDPEARLYKTGDLMKYLPDGNIEFIGRKDNQVKIRGNRIELGEIEAVLSQHKDVREAVVIVHEYEPDDKRLIAYIVGTGDADQWKKHVSEQLPPFMVPSYFVTMDSLPLTVNGKIDRKALPLPETRAIDDNYIAPRNRTEDLVASIWREILKAERISIHDSFFDLGGHSLLATQVISRLQDAFHLSIPLRALFDCPTVASLHTRIMEIRQQGKRERTPAIRPAHNREKLPLSFAQQRLWFLHQLEPNSTAYNIPYMWRLTGAWNANALEAGLNALIQRHEILRTVFPNENGQPIQTIEPYRFRTLPVIDLSDLTAAEKDEKINAYTEQEAGITFDLTRGPLVQAKLLATGQEEYILLCTMHHIISDGWSEDIFLNEWLALYEEAHSGTRAELAALPIQYADYALWQREWLTDEVMGQQLEYWNTELSGELPVLQLPIDRPRPAVQSYAGSMHKIVLPPSLLEKLKAVSRQVNTTLFMTMLAAYQGFLSRYTGQTDILVGSPAANRNIKEIEGLIGFFVNTLVYRANVQDNPTFKQLLAQVKEKSLQAQENQDVPFEKMVEMLQPERNTSYSPIFQTMFTWAEMKSAVYHTSSGMLETLDIDHSVSKFDMELSMCESEDGLVANMIYNTDLFNESTIRTMAGHFENWLQELVNNPDVPIAMLELLSEEERRQIVVEWNHTEAPVPEDTCLHDLFMRQASKTPEWIAAEMGNDKITYRELDKRSNQLAHYLVSLGVRPNTPVGICMNRSIDLVISLLGIIKAGGAFLPLDTEMPQARMSKLLESSRTNICISQLEFMELFDQAAHVQCIYPEAEREKIASMPEALPEQTVKPADLVSIYYTSGSTGNPKGVENHHLGWVNRMLWMQRQHRLEQGESVLQKTTLTFDDAAVEFFWPLSVGGRISLLEPWLHRDPEAIIKAAIQYQAACIQFVPSMLNMFLDALSPEDIQQLHHVKNIVSSGEALLPETAGKFFRKLNCKLHNTWGATEVSIDSTIYTCTPDDALDKDCVSIGKPIDNNKIYILDRNLKPVPIGVIGDLYIGGIGLAKGYLYNSEKTKEVFIDSPFVPGERIYRTGDKGYFQPSGNIKYAGRQDNQIKIRGIRVELGEIEATLSKHPSIREAAVISVQNDKSITELAAYIVGEGDIYDWRAFLKEQLPTYMIPTYFVQLDHIPKTTSGKIDRNALDLPEMKPISSSIIEPRTIPEELIHSIWCDILQLERVSIQDSFFDMGGHSLLATQVISRMRTVFGLDIPLRTIFEYTTIEAIASRISEIKQGDETNTRVREISKVTHNTESIFEASHGQKRQWFHAAFSNQKAVGGVYPIELEGPVDDIFMHKSMGIMIERHRIMRTTIIANEGHLQQQVHSDLAVPNEYIDLSSLSETDSYQRIRQDLQAALDQPFDLARESFFRMTLYRITPTKHFLILSAHHIGFDGWSLDVFMKDLADIYQTMKSGISYDERSKPLDYIDYTLWQQTRLSNGELNRQRDYWLTQLQQSVDAPLMPRDSHALTYENLGSNELSLNLEPQMAQALHELTRMAGGTLYTTMLAAINIWLSLITEQDVITVGSTLSGRTQTDLEGIIGPLINPVAMRTDLSGNPTVLEMMNRTRGTAYGAYENQDYPYNLVVEDQLAAKGRKMNLYSLVFIGQNASDIRIELDGLTYKHCPLSRFLDEEMIKTYEGSHFVQDDQLDIMLFLFTRSEQLTLTARYNTDVLSANSMNAFMKQLEHIIAHMIEDPMQRLSQLNVVEEYDFNELFN</sequence>
<dbReference type="InterPro" id="IPR006162">
    <property type="entry name" value="Ppantetheine_attach_site"/>
</dbReference>
<dbReference type="InterPro" id="IPR010071">
    <property type="entry name" value="AA_adenyl_dom"/>
</dbReference>
<name>A0AAP9DQC8_PANTH</name>
<dbReference type="GO" id="GO:0043041">
    <property type="term" value="P:amino acid activation for nonribosomal peptide biosynthetic process"/>
    <property type="evidence" value="ECO:0007669"/>
    <property type="project" value="TreeGrafter"/>
</dbReference>
<keyword evidence="7" id="KW-0045">Antibiotic biosynthesis</keyword>
<dbReference type="PROSITE" id="PS00012">
    <property type="entry name" value="PHOSPHOPANTETHEINE"/>
    <property type="match status" value="2"/>
</dbReference>
<dbReference type="PANTHER" id="PTHR45527:SF1">
    <property type="entry name" value="FATTY ACID SYNTHASE"/>
    <property type="match status" value="1"/>
</dbReference>
<dbReference type="GO" id="GO:0017000">
    <property type="term" value="P:antibiotic biosynthetic process"/>
    <property type="evidence" value="ECO:0007669"/>
    <property type="project" value="UniProtKB-KW"/>
</dbReference>
<evidence type="ECO:0000256" key="7">
    <source>
        <dbReference type="ARBA" id="ARBA00023194"/>
    </source>
</evidence>
<evidence type="ECO:0000256" key="3">
    <source>
        <dbReference type="ARBA" id="ARBA00022450"/>
    </source>
</evidence>
<accession>A0AAP9DQC8</accession>
<dbReference type="SUPFAM" id="SSF56801">
    <property type="entry name" value="Acetyl-CoA synthetase-like"/>
    <property type="match status" value="2"/>
</dbReference>
<dbReference type="SUPFAM" id="SSF47336">
    <property type="entry name" value="ACP-like"/>
    <property type="match status" value="2"/>
</dbReference>
<dbReference type="FunFam" id="3.40.50.980:FF:000001">
    <property type="entry name" value="Non-ribosomal peptide synthetase"/>
    <property type="match status" value="2"/>
</dbReference>
<evidence type="ECO:0000256" key="5">
    <source>
        <dbReference type="ARBA" id="ARBA00022598"/>
    </source>
</evidence>
<dbReference type="Gene3D" id="3.40.50.980">
    <property type="match status" value="2"/>
</dbReference>
<dbReference type="GO" id="GO:0044550">
    <property type="term" value="P:secondary metabolite biosynthetic process"/>
    <property type="evidence" value="ECO:0007669"/>
    <property type="project" value="UniProtKB-ARBA"/>
</dbReference>
<dbReference type="CDD" id="cd19531">
    <property type="entry name" value="LCL_NRPS-like"/>
    <property type="match status" value="2"/>
</dbReference>
<keyword evidence="4" id="KW-0597">Phosphoprotein</keyword>
<dbReference type="FunFam" id="2.30.38.10:FF:000001">
    <property type="entry name" value="Non-ribosomal peptide synthetase PvdI"/>
    <property type="match status" value="1"/>
</dbReference>
<dbReference type="FunFam" id="1.10.1200.10:FF:000005">
    <property type="entry name" value="Nonribosomal peptide synthetase 1"/>
    <property type="match status" value="2"/>
</dbReference>
<dbReference type="SMART" id="SM00823">
    <property type="entry name" value="PKS_PP"/>
    <property type="match status" value="2"/>
</dbReference>
<dbReference type="NCBIfam" id="NF003417">
    <property type="entry name" value="PRK04813.1"/>
    <property type="match status" value="2"/>
</dbReference>
<dbReference type="InterPro" id="IPR000873">
    <property type="entry name" value="AMP-dep_synth/lig_dom"/>
</dbReference>
<dbReference type="Gene3D" id="2.30.38.10">
    <property type="entry name" value="Luciferase, Domain 3"/>
    <property type="match status" value="1"/>
</dbReference>
<dbReference type="GO" id="GO:0005737">
    <property type="term" value="C:cytoplasm"/>
    <property type="evidence" value="ECO:0007669"/>
    <property type="project" value="TreeGrafter"/>
</dbReference>
<organism evidence="10 11">
    <name type="scientific">Paenibacillus thiaminolyticus</name>
    <name type="common">Bacillus thiaminolyticus</name>
    <dbReference type="NCBI Taxonomy" id="49283"/>
    <lineage>
        <taxon>Bacteria</taxon>
        <taxon>Bacillati</taxon>
        <taxon>Bacillota</taxon>
        <taxon>Bacilli</taxon>
        <taxon>Bacillales</taxon>
        <taxon>Paenibacillaceae</taxon>
        <taxon>Paenibacillus</taxon>
    </lineage>
</organism>
<dbReference type="PROSITE" id="PS50075">
    <property type="entry name" value="CARRIER"/>
    <property type="match status" value="2"/>
</dbReference>
<dbReference type="Proteomes" id="UP000315377">
    <property type="component" value="Chromosome"/>
</dbReference>
<dbReference type="GO" id="GO:0031177">
    <property type="term" value="F:phosphopantetheine binding"/>
    <property type="evidence" value="ECO:0007669"/>
    <property type="project" value="InterPro"/>
</dbReference>
<dbReference type="GO" id="GO:0008610">
    <property type="term" value="P:lipid biosynthetic process"/>
    <property type="evidence" value="ECO:0007669"/>
    <property type="project" value="UniProtKB-ARBA"/>
</dbReference>
<dbReference type="InterPro" id="IPR001242">
    <property type="entry name" value="Condensation_dom"/>
</dbReference>
<dbReference type="FunFam" id="3.30.559.10:FF:000012">
    <property type="entry name" value="Non-ribosomal peptide synthetase"/>
    <property type="match status" value="1"/>
</dbReference>
<feature type="domain" description="Carrier" evidence="9">
    <location>
        <begin position="1604"/>
        <end position="1679"/>
    </location>
</feature>
<dbReference type="Pfam" id="PF00550">
    <property type="entry name" value="PP-binding"/>
    <property type="match status" value="2"/>
</dbReference>
<dbReference type="InterPro" id="IPR042099">
    <property type="entry name" value="ANL_N_sf"/>
</dbReference>
<dbReference type="Gene3D" id="3.30.559.30">
    <property type="entry name" value="Nonribosomal peptide synthetase, condensation domain"/>
    <property type="match status" value="2"/>
</dbReference>
<keyword evidence="6" id="KW-0677">Repeat</keyword>
<dbReference type="InterPro" id="IPR023213">
    <property type="entry name" value="CAT-like_dom_sf"/>
</dbReference>
<dbReference type="InterPro" id="IPR025110">
    <property type="entry name" value="AMP-bd_C"/>
</dbReference>
<dbReference type="Gene3D" id="3.30.559.10">
    <property type="entry name" value="Chloramphenicol acetyltransferase-like domain"/>
    <property type="match status" value="2"/>
</dbReference>
<evidence type="ECO:0000256" key="2">
    <source>
        <dbReference type="ARBA" id="ARBA00006432"/>
    </source>
</evidence>
<keyword evidence="3" id="KW-0596">Phosphopantetheine</keyword>
<protein>
    <submittedName>
        <fullName evidence="10">Non-ribosomal peptide synthetase</fullName>
    </submittedName>
</protein>
<gene>
    <name evidence="10" type="ORF">FLT43_00365</name>
</gene>